<gene>
    <name evidence="1" type="ORF">HMPREF1979_02828</name>
</gene>
<proteinExistence type="predicted"/>
<evidence type="ECO:0000313" key="1">
    <source>
        <dbReference type="EMBL" id="ERH22168.1"/>
    </source>
</evidence>
<dbReference type="HOGENOM" id="CLU_2505346_0_0_11"/>
<dbReference type="EMBL" id="AWSE01000207">
    <property type="protein sequence ID" value="ERH22168.1"/>
    <property type="molecule type" value="Genomic_DNA"/>
</dbReference>
<keyword evidence="2" id="KW-1185">Reference proteome</keyword>
<reference evidence="1 2" key="1">
    <citation type="submission" date="2013-08" db="EMBL/GenBank/DDBJ databases">
        <authorList>
            <person name="Weinstock G."/>
            <person name="Sodergren E."/>
            <person name="Wylie T."/>
            <person name="Fulton L."/>
            <person name="Fulton R."/>
            <person name="Fronick C."/>
            <person name="O'Laughlin M."/>
            <person name="Godfrey J."/>
            <person name="Miner T."/>
            <person name="Herter B."/>
            <person name="Appelbaum E."/>
            <person name="Cordes M."/>
            <person name="Lek S."/>
            <person name="Wollam A."/>
            <person name="Pepin K.H."/>
            <person name="Palsikar V.B."/>
            <person name="Mitreva M."/>
            <person name="Wilson R.K."/>
        </authorList>
    </citation>
    <scope>NUCLEOTIDE SEQUENCE [LARGE SCALE GENOMIC DNA]</scope>
    <source>
        <strain evidence="1 2">F0542</strain>
    </source>
</reference>
<sequence>MLHHCLLEGMVLIRVNGASTTVSKCEVLVELACVGVGAEIFYAAVTSTKQSRAPENGFSLIKVVRLVDNSVMRGVSRSVDSEAALLLLSTIPIP</sequence>
<protein>
    <submittedName>
        <fullName evidence="1">Uncharacterized protein</fullName>
    </submittedName>
</protein>
<comment type="caution">
    <text evidence="1">The sequence shown here is derived from an EMBL/GenBank/DDBJ whole genome shotgun (WGS) entry which is preliminary data.</text>
</comment>
<evidence type="ECO:0000313" key="2">
    <source>
        <dbReference type="Proteomes" id="UP000016536"/>
    </source>
</evidence>
<name>U1RR77_9ACTO</name>
<accession>U1RR77</accession>
<organism evidence="1 2">
    <name type="scientific">Actinomyces johnsonii F0542</name>
    <dbReference type="NCBI Taxonomy" id="1321818"/>
    <lineage>
        <taxon>Bacteria</taxon>
        <taxon>Bacillati</taxon>
        <taxon>Actinomycetota</taxon>
        <taxon>Actinomycetes</taxon>
        <taxon>Actinomycetales</taxon>
        <taxon>Actinomycetaceae</taxon>
        <taxon>Actinomyces</taxon>
    </lineage>
</organism>
<dbReference type="AlphaFoldDB" id="U1RR77"/>
<dbReference type="Proteomes" id="UP000016536">
    <property type="component" value="Unassembled WGS sequence"/>
</dbReference>